<dbReference type="InterPro" id="IPR021254">
    <property type="entry name" value="DUF2806"/>
</dbReference>
<proteinExistence type="predicted"/>
<dbReference type="Pfam" id="PF10987">
    <property type="entry name" value="DUF2806"/>
    <property type="match status" value="1"/>
</dbReference>
<protein>
    <submittedName>
        <fullName evidence="1">DUF2806 domain-containing protein</fullName>
    </submittedName>
</protein>
<reference evidence="2" key="1">
    <citation type="submission" date="2019-06" db="EMBL/GenBank/DDBJ databases">
        <title>Sulfurimonas gotlandica sp. nov., a chemoautotrophic and psychrotolerant epsilonproteobacterium isolated from a pelagic redoxcline, and an emended description of the genus Sulfurimonas.</title>
        <authorList>
            <person name="Wang S."/>
            <person name="Jiang L."/>
            <person name="Shao Z."/>
        </authorList>
    </citation>
    <scope>NUCLEOTIDE SEQUENCE [LARGE SCALE GENOMIC DNA]</scope>
    <source>
        <strain evidence="2">1-1N</strain>
    </source>
</reference>
<dbReference type="EMBL" id="CP041166">
    <property type="protein sequence ID" value="QFR43042.1"/>
    <property type="molecule type" value="Genomic_DNA"/>
</dbReference>
<evidence type="ECO:0000313" key="2">
    <source>
        <dbReference type="Proteomes" id="UP000326061"/>
    </source>
</evidence>
<accession>A0AAJ4DMD3</accession>
<keyword evidence="2" id="KW-1185">Reference proteome</keyword>
<gene>
    <name evidence="1" type="ORF">FJR47_03615</name>
</gene>
<name>A0AAJ4DMD3_9BACT</name>
<sequence>MPNVSLVDVGKLSKPATVLVEKISNAIGIVYEPRRIKQKAIAEAEASKTKALMDLEIEDIQKRALNRLVTEEIKKQENIESITEKSFSSLEENATPEDIEDDWLSNFFDKCKLISDNEMQTLWAQILAGESNTPGTFSKRTIEFISTLDKSDALLFDNFLKYCWFIGGYQPLIIDYNDNQIYENNNMTFSNLMHLDEIGLISFNPTSGFVKIFNTDTFSIGYYGRILNLDFKNVPKKEIKTGTVTLTKIGLDLAQVNHPNIYKKTDDKDEYIDGFYHYIVEKLFKANLILSEPLHNKVYNKTS</sequence>
<dbReference type="Proteomes" id="UP000326061">
    <property type="component" value="Chromosome"/>
</dbReference>
<organism evidence="1 2">
    <name type="scientific">Sulfurimonas xiamenensis</name>
    <dbReference type="NCBI Taxonomy" id="2590021"/>
    <lineage>
        <taxon>Bacteria</taxon>
        <taxon>Pseudomonadati</taxon>
        <taxon>Campylobacterota</taxon>
        <taxon>Epsilonproteobacteria</taxon>
        <taxon>Campylobacterales</taxon>
        <taxon>Sulfurimonadaceae</taxon>
        <taxon>Sulfurimonas</taxon>
    </lineage>
</organism>
<dbReference type="AlphaFoldDB" id="A0AAJ4DMD3"/>
<dbReference type="KEGG" id="suln:FJR47_03615"/>
<dbReference type="RefSeq" id="WP_152299105.1">
    <property type="nucleotide sequence ID" value="NZ_CP041166.1"/>
</dbReference>
<evidence type="ECO:0000313" key="1">
    <source>
        <dbReference type="EMBL" id="QFR43042.1"/>
    </source>
</evidence>